<keyword evidence="1" id="KW-0812">Transmembrane</keyword>
<evidence type="ECO:0000313" key="2">
    <source>
        <dbReference type="EMBL" id="MDQ0197945.1"/>
    </source>
</evidence>
<proteinExistence type="predicted"/>
<dbReference type="Proteomes" id="UP001224122">
    <property type="component" value="Unassembled WGS sequence"/>
</dbReference>
<dbReference type="RefSeq" id="WP_307405207.1">
    <property type="nucleotide sequence ID" value="NZ_JAUSTW010000002.1"/>
</dbReference>
<accession>A0ABT9XQW7</accession>
<evidence type="ECO:0000256" key="1">
    <source>
        <dbReference type="SAM" id="Phobius"/>
    </source>
</evidence>
<sequence length="63" mass="7280">MDQASTFFTVYLVLWFSISIVVFLYWRKVRVNLFIEIICSIVLQWAIVNVALRSSALALGIQL</sequence>
<dbReference type="EMBL" id="JAUSTW010000002">
    <property type="protein sequence ID" value="MDQ0197945.1"/>
    <property type="molecule type" value="Genomic_DNA"/>
</dbReference>
<keyword evidence="1" id="KW-1133">Transmembrane helix</keyword>
<gene>
    <name evidence="2" type="ORF">J2S10_001086</name>
</gene>
<keyword evidence="1" id="KW-0472">Membrane</keyword>
<feature type="transmembrane region" description="Helical" evidence="1">
    <location>
        <begin position="33"/>
        <end position="52"/>
    </location>
</feature>
<reference evidence="2 3" key="1">
    <citation type="submission" date="2023-07" db="EMBL/GenBank/DDBJ databases">
        <title>Genomic Encyclopedia of Type Strains, Phase IV (KMG-IV): sequencing the most valuable type-strain genomes for metagenomic binning, comparative biology and taxonomic classification.</title>
        <authorList>
            <person name="Goeker M."/>
        </authorList>
    </citation>
    <scope>NUCLEOTIDE SEQUENCE [LARGE SCALE GENOMIC DNA]</scope>
    <source>
        <strain evidence="2 3">DSM 27594</strain>
    </source>
</reference>
<name>A0ABT9XQW7_9BACI</name>
<feature type="transmembrane region" description="Helical" evidence="1">
    <location>
        <begin position="6"/>
        <end position="26"/>
    </location>
</feature>
<organism evidence="2 3">
    <name type="scientific">Neobacillus ginsengisoli</name>
    <dbReference type="NCBI Taxonomy" id="904295"/>
    <lineage>
        <taxon>Bacteria</taxon>
        <taxon>Bacillati</taxon>
        <taxon>Bacillota</taxon>
        <taxon>Bacilli</taxon>
        <taxon>Bacillales</taxon>
        <taxon>Bacillaceae</taxon>
        <taxon>Neobacillus</taxon>
    </lineage>
</organism>
<comment type="caution">
    <text evidence="2">The sequence shown here is derived from an EMBL/GenBank/DDBJ whole genome shotgun (WGS) entry which is preliminary data.</text>
</comment>
<keyword evidence="3" id="KW-1185">Reference proteome</keyword>
<protein>
    <submittedName>
        <fullName evidence="2">Uncharacterized protein</fullName>
    </submittedName>
</protein>
<evidence type="ECO:0000313" key="3">
    <source>
        <dbReference type="Proteomes" id="UP001224122"/>
    </source>
</evidence>